<keyword evidence="5 8" id="KW-0812">Transmembrane</keyword>
<evidence type="ECO:0000256" key="7">
    <source>
        <dbReference type="ARBA" id="ARBA00023136"/>
    </source>
</evidence>
<dbReference type="RefSeq" id="WP_160756248.1">
    <property type="nucleotide sequence ID" value="NZ_WTYL01000002.1"/>
</dbReference>
<comment type="similarity">
    <text evidence="2 8">Belongs to the 4-toluene sulfonate uptake permease (TSUP) (TC 2.A.102) family.</text>
</comment>
<dbReference type="GO" id="GO:0005886">
    <property type="term" value="C:plasma membrane"/>
    <property type="evidence" value="ECO:0007669"/>
    <property type="project" value="UniProtKB-SubCell"/>
</dbReference>
<evidence type="ECO:0000313" key="9">
    <source>
        <dbReference type="EMBL" id="MXP44679.1"/>
    </source>
</evidence>
<dbReference type="OrthoDB" id="7345770at2"/>
<comment type="caution">
    <text evidence="9">The sequence shown here is derived from an EMBL/GenBank/DDBJ whole genome shotgun (WGS) entry which is preliminary data.</text>
</comment>
<feature type="transmembrane region" description="Helical" evidence="8">
    <location>
        <begin position="118"/>
        <end position="137"/>
    </location>
</feature>
<dbReference type="InterPro" id="IPR052017">
    <property type="entry name" value="TSUP"/>
</dbReference>
<comment type="subcellular location">
    <subcellularLocation>
        <location evidence="1 8">Cell membrane</location>
        <topology evidence="1 8">Multi-pass membrane protein</topology>
    </subcellularLocation>
</comment>
<accession>A0A845BAR6</accession>
<feature type="transmembrane region" description="Helical" evidence="8">
    <location>
        <begin position="63"/>
        <end position="82"/>
    </location>
</feature>
<evidence type="ECO:0000256" key="8">
    <source>
        <dbReference type="RuleBase" id="RU363041"/>
    </source>
</evidence>
<feature type="transmembrane region" description="Helical" evidence="8">
    <location>
        <begin position="212"/>
        <end position="231"/>
    </location>
</feature>
<dbReference type="Pfam" id="PF01925">
    <property type="entry name" value="TauE"/>
    <property type="match status" value="1"/>
</dbReference>
<feature type="transmembrane region" description="Helical" evidence="8">
    <location>
        <begin position="157"/>
        <end position="179"/>
    </location>
</feature>
<evidence type="ECO:0000313" key="10">
    <source>
        <dbReference type="Proteomes" id="UP000431922"/>
    </source>
</evidence>
<dbReference type="InterPro" id="IPR002781">
    <property type="entry name" value="TM_pro_TauE-like"/>
</dbReference>
<sequence length="234" mass="23892">MVSAGLAAAFVRGLSGYGLAILLVPVLGLVISPQSAVVTSNLLALLIGLVGLRKVAGHSEPSIWPISILAMVATPLGLWALAITDPAVSRFLIAMVAIAAFIIVLLPKRVETYRPHFLETGATGITAGVLTGFAGMPGPPVIPYYLRRAIDPQTARASMMAIFLATSIAGSLAALALGLMEMKDAVLAAILFPAILIGNALGGFAFGKVSPALWRSFAGLVLGAAAIGALAKLV</sequence>
<evidence type="ECO:0000256" key="4">
    <source>
        <dbReference type="ARBA" id="ARBA00022475"/>
    </source>
</evidence>
<evidence type="ECO:0000256" key="6">
    <source>
        <dbReference type="ARBA" id="ARBA00022989"/>
    </source>
</evidence>
<dbReference type="EMBL" id="WTYL01000002">
    <property type="protein sequence ID" value="MXP44679.1"/>
    <property type="molecule type" value="Genomic_DNA"/>
</dbReference>
<dbReference type="PANTHER" id="PTHR30269:SF37">
    <property type="entry name" value="MEMBRANE TRANSPORTER PROTEIN"/>
    <property type="match status" value="1"/>
</dbReference>
<proteinExistence type="inferred from homology"/>
<dbReference type="AlphaFoldDB" id="A0A845BAR6"/>
<keyword evidence="10" id="KW-1185">Reference proteome</keyword>
<keyword evidence="6 8" id="KW-1133">Transmembrane helix</keyword>
<feature type="transmembrane region" description="Helical" evidence="8">
    <location>
        <begin position="186"/>
        <end position="206"/>
    </location>
</feature>
<feature type="transmembrane region" description="Helical" evidence="8">
    <location>
        <begin position="26"/>
        <end position="51"/>
    </location>
</feature>
<keyword evidence="3" id="KW-0813">Transport</keyword>
<dbReference type="PANTHER" id="PTHR30269">
    <property type="entry name" value="TRANSMEMBRANE PROTEIN YFCA"/>
    <property type="match status" value="1"/>
</dbReference>
<evidence type="ECO:0000256" key="5">
    <source>
        <dbReference type="ARBA" id="ARBA00022692"/>
    </source>
</evidence>
<name>A0A845BAR6_9SPHN</name>
<dbReference type="Proteomes" id="UP000431922">
    <property type="component" value="Unassembled WGS sequence"/>
</dbReference>
<protein>
    <recommendedName>
        <fullName evidence="8">Probable membrane transporter protein</fullName>
    </recommendedName>
</protein>
<evidence type="ECO:0000256" key="3">
    <source>
        <dbReference type="ARBA" id="ARBA00022448"/>
    </source>
</evidence>
<reference evidence="9 10" key="1">
    <citation type="submission" date="2019-12" db="EMBL/GenBank/DDBJ databases">
        <title>Genomic-based taxomic classification of the family Erythrobacteraceae.</title>
        <authorList>
            <person name="Xu L."/>
        </authorList>
    </citation>
    <scope>NUCLEOTIDE SEQUENCE [LARGE SCALE GENOMIC DNA]</scope>
    <source>
        <strain evidence="9 10">KCTC 42453</strain>
    </source>
</reference>
<gene>
    <name evidence="9" type="ORF">GRI65_09450</name>
</gene>
<keyword evidence="4 8" id="KW-1003">Cell membrane</keyword>
<feature type="transmembrane region" description="Helical" evidence="8">
    <location>
        <begin position="88"/>
        <end position="106"/>
    </location>
</feature>
<evidence type="ECO:0000256" key="2">
    <source>
        <dbReference type="ARBA" id="ARBA00009142"/>
    </source>
</evidence>
<organism evidence="9 10">
    <name type="scientific">Allopontixanthobacter sediminis</name>
    <dbReference type="NCBI Taxonomy" id="1689985"/>
    <lineage>
        <taxon>Bacteria</taxon>
        <taxon>Pseudomonadati</taxon>
        <taxon>Pseudomonadota</taxon>
        <taxon>Alphaproteobacteria</taxon>
        <taxon>Sphingomonadales</taxon>
        <taxon>Erythrobacteraceae</taxon>
        <taxon>Allopontixanthobacter</taxon>
    </lineage>
</organism>
<keyword evidence="7 8" id="KW-0472">Membrane</keyword>
<evidence type="ECO:0000256" key="1">
    <source>
        <dbReference type="ARBA" id="ARBA00004651"/>
    </source>
</evidence>